<keyword evidence="10 18" id="KW-0812">Transmembrane</keyword>
<dbReference type="NCBIfam" id="TIGR02966">
    <property type="entry name" value="phoR_proteo"/>
    <property type="match status" value="1"/>
</dbReference>
<dbReference type="Pfam" id="PF11808">
    <property type="entry name" value="PhoR"/>
    <property type="match status" value="1"/>
</dbReference>
<dbReference type="SUPFAM" id="SSF55785">
    <property type="entry name" value="PYP-like sensor domain (PAS domain)"/>
    <property type="match status" value="1"/>
</dbReference>
<evidence type="ECO:0000256" key="6">
    <source>
        <dbReference type="ARBA" id="ARBA00022475"/>
    </source>
</evidence>
<evidence type="ECO:0000313" key="20">
    <source>
        <dbReference type="EMBL" id="MEI4548596.1"/>
    </source>
</evidence>
<dbReference type="Pfam" id="PF00512">
    <property type="entry name" value="HisKA"/>
    <property type="match status" value="1"/>
</dbReference>
<dbReference type="GO" id="GO:0004673">
    <property type="term" value="F:protein histidine kinase activity"/>
    <property type="evidence" value="ECO:0007669"/>
    <property type="project" value="UniProtKB-EC"/>
</dbReference>
<evidence type="ECO:0000256" key="2">
    <source>
        <dbReference type="ARBA" id="ARBA00004236"/>
    </source>
</evidence>
<keyword evidence="5" id="KW-0813">Transport</keyword>
<evidence type="ECO:0000256" key="1">
    <source>
        <dbReference type="ARBA" id="ARBA00000085"/>
    </source>
</evidence>
<evidence type="ECO:0000256" key="14">
    <source>
        <dbReference type="ARBA" id="ARBA00022989"/>
    </source>
</evidence>
<evidence type="ECO:0000256" key="5">
    <source>
        <dbReference type="ARBA" id="ARBA00022448"/>
    </source>
</evidence>
<dbReference type="Pfam" id="PF02518">
    <property type="entry name" value="HATPase_c"/>
    <property type="match status" value="1"/>
</dbReference>
<sequence>MLRIVSKRELVKRLFVYFIPLTLIGVLLGAPFLLLWLGTFSLLVWNYRQLFRLSDWLTEQRKYYPPEGEGVWEQVFEGIYRLQQRNRRKRNELADVIRRFREGAEAVPDGVLVLQDDLAIVWCNKESIALLGLQWPLDHGQRLDNLIRRPDFIKYMRAKEYLEPLELQSPIDPHSVLEVRVTPYAASQLMMVVRDVTLIKQLEEMRRDFIANVSHELRTPLTVMSGYLEMFDPDMAPPPAMWGKAQQTMLDQCKRMASLVEQLLALARIENSDKPDFEEEVDVADMLTAIYREAEQLNQEKQHTIVLDMDESLNLIGKEQELRSAFSNLVFNAVRYTPAHGEINISWHKTDKGAEFRVEDNGDGIAGEHIHRLTERFYRVDQARSRDTGGSGLGLAITKHVLSRHDSHLNISSKLGEGSIFSFSFSNDRIKNKVLEVESE</sequence>
<gene>
    <name evidence="20" type="primary">phoR</name>
    <name evidence="20" type="ORF">WAE96_02605</name>
</gene>
<keyword evidence="6" id="KW-1003">Cell membrane</keyword>
<dbReference type="PANTHER" id="PTHR45453">
    <property type="entry name" value="PHOSPHATE REGULON SENSOR PROTEIN PHOR"/>
    <property type="match status" value="1"/>
</dbReference>
<dbReference type="InterPro" id="IPR036097">
    <property type="entry name" value="HisK_dim/P_sf"/>
</dbReference>
<evidence type="ECO:0000259" key="19">
    <source>
        <dbReference type="PROSITE" id="PS50109"/>
    </source>
</evidence>
<name>A0ABU8ENQ2_9GAMM</name>
<keyword evidence="15" id="KW-0902">Two-component regulatory system</keyword>
<dbReference type="RefSeq" id="WP_336434504.1">
    <property type="nucleotide sequence ID" value="NZ_JBAWKS010000001.1"/>
</dbReference>
<dbReference type="InterPro" id="IPR050351">
    <property type="entry name" value="BphY/WalK/GraS-like"/>
</dbReference>
<evidence type="ECO:0000256" key="18">
    <source>
        <dbReference type="SAM" id="Phobius"/>
    </source>
</evidence>
<dbReference type="InterPro" id="IPR035965">
    <property type="entry name" value="PAS-like_dom_sf"/>
</dbReference>
<dbReference type="SMART" id="SM00091">
    <property type="entry name" value="PAS"/>
    <property type="match status" value="1"/>
</dbReference>
<evidence type="ECO:0000256" key="10">
    <source>
        <dbReference type="ARBA" id="ARBA00022692"/>
    </source>
</evidence>
<dbReference type="Proteomes" id="UP001382455">
    <property type="component" value="Unassembled WGS sequence"/>
</dbReference>
<evidence type="ECO:0000256" key="12">
    <source>
        <dbReference type="ARBA" id="ARBA00022777"/>
    </source>
</evidence>
<dbReference type="InterPro" id="IPR021766">
    <property type="entry name" value="PhoR_N"/>
</dbReference>
<dbReference type="Gene3D" id="3.30.450.20">
    <property type="entry name" value="PAS domain"/>
    <property type="match status" value="1"/>
</dbReference>
<dbReference type="InterPro" id="IPR003594">
    <property type="entry name" value="HATPase_dom"/>
</dbReference>
<keyword evidence="12 20" id="KW-0418">Kinase</keyword>
<dbReference type="PROSITE" id="PS50109">
    <property type="entry name" value="HIS_KIN"/>
    <property type="match status" value="1"/>
</dbReference>
<evidence type="ECO:0000256" key="13">
    <source>
        <dbReference type="ARBA" id="ARBA00022840"/>
    </source>
</evidence>
<keyword evidence="11" id="KW-0547">Nucleotide-binding</keyword>
<comment type="subcellular location">
    <subcellularLocation>
        <location evidence="2">Cell membrane</location>
    </subcellularLocation>
</comment>
<comment type="function">
    <text evidence="17">Member of the two-component regulatory system PhoR/PhoB involved in the phosphate regulon genes expression. PhoR may function as a membrane-associated protein kinase that phosphorylates PhoB in response to environmental signals.</text>
</comment>
<dbReference type="PRINTS" id="PR00344">
    <property type="entry name" value="BCTRLSENSOR"/>
</dbReference>
<dbReference type="InterPro" id="IPR036890">
    <property type="entry name" value="HATPase_C_sf"/>
</dbReference>
<evidence type="ECO:0000256" key="16">
    <source>
        <dbReference type="ARBA" id="ARBA00023136"/>
    </source>
</evidence>
<evidence type="ECO:0000256" key="3">
    <source>
        <dbReference type="ARBA" id="ARBA00012438"/>
    </source>
</evidence>
<evidence type="ECO:0000256" key="15">
    <source>
        <dbReference type="ARBA" id="ARBA00023012"/>
    </source>
</evidence>
<comment type="caution">
    <text evidence="20">The sequence shown here is derived from an EMBL/GenBank/DDBJ whole genome shotgun (WGS) entry which is preliminary data.</text>
</comment>
<dbReference type="SUPFAM" id="SSF55874">
    <property type="entry name" value="ATPase domain of HSP90 chaperone/DNA topoisomerase II/histidine kinase"/>
    <property type="match status" value="1"/>
</dbReference>
<keyword evidence="16 18" id="KW-0472">Membrane</keyword>
<keyword evidence="7" id="KW-0597">Phosphoprotein</keyword>
<organism evidence="20 21">
    <name type="scientific">Pseudoalteromonas spongiae</name>
    <dbReference type="NCBI Taxonomy" id="298657"/>
    <lineage>
        <taxon>Bacteria</taxon>
        <taxon>Pseudomonadati</taxon>
        <taxon>Pseudomonadota</taxon>
        <taxon>Gammaproteobacteria</taxon>
        <taxon>Alteromonadales</taxon>
        <taxon>Pseudoalteromonadaceae</taxon>
        <taxon>Pseudoalteromonas</taxon>
    </lineage>
</organism>
<dbReference type="InterPro" id="IPR005467">
    <property type="entry name" value="His_kinase_dom"/>
</dbReference>
<comment type="catalytic activity">
    <reaction evidence="1">
        <text>ATP + protein L-histidine = ADP + protein N-phospho-L-histidine.</text>
        <dbReference type="EC" id="2.7.13.3"/>
    </reaction>
</comment>
<evidence type="ECO:0000256" key="11">
    <source>
        <dbReference type="ARBA" id="ARBA00022741"/>
    </source>
</evidence>
<dbReference type="CDD" id="cd00130">
    <property type="entry name" value="PAS"/>
    <property type="match status" value="1"/>
</dbReference>
<evidence type="ECO:0000256" key="8">
    <source>
        <dbReference type="ARBA" id="ARBA00022592"/>
    </source>
</evidence>
<evidence type="ECO:0000313" key="21">
    <source>
        <dbReference type="Proteomes" id="UP001382455"/>
    </source>
</evidence>
<evidence type="ECO:0000256" key="9">
    <source>
        <dbReference type="ARBA" id="ARBA00022679"/>
    </source>
</evidence>
<protein>
    <recommendedName>
        <fullName evidence="4">Phosphate regulon sensor protein PhoR</fullName>
        <ecNumber evidence="3">2.7.13.3</ecNumber>
    </recommendedName>
</protein>
<dbReference type="CDD" id="cd00082">
    <property type="entry name" value="HisKA"/>
    <property type="match status" value="1"/>
</dbReference>
<dbReference type="EC" id="2.7.13.3" evidence="3"/>
<dbReference type="InterPro" id="IPR014310">
    <property type="entry name" value="Sig_transdc_His_kinase_PhoR"/>
</dbReference>
<dbReference type="SMART" id="SM00387">
    <property type="entry name" value="HATPase_c"/>
    <property type="match status" value="1"/>
</dbReference>
<dbReference type="SUPFAM" id="SSF47384">
    <property type="entry name" value="Homodimeric domain of signal transducing histidine kinase"/>
    <property type="match status" value="1"/>
</dbReference>
<dbReference type="InterPro" id="IPR004358">
    <property type="entry name" value="Sig_transdc_His_kin-like_C"/>
</dbReference>
<evidence type="ECO:0000256" key="4">
    <source>
        <dbReference type="ARBA" id="ARBA00019665"/>
    </source>
</evidence>
<accession>A0ABU8ENQ2</accession>
<dbReference type="InterPro" id="IPR003661">
    <property type="entry name" value="HisK_dim/P_dom"/>
</dbReference>
<feature type="domain" description="Histidine kinase" evidence="19">
    <location>
        <begin position="212"/>
        <end position="429"/>
    </location>
</feature>
<proteinExistence type="predicted"/>
<dbReference type="InterPro" id="IPR000014">
    <property type="entry name" value="PAS"/>
</dbReference>
<keyword evidence="21" id="KW-1185">Reference proteome</keyword>
<feature type="transmembrane region" description="Helical" evidence="18">
    <location>
        <begin position="21"/>
        <end position="45"/>
    </location>
</feature>
<dbReference type="PANTHER" id="PTHR45453:SF1">
    <property type="entry name" value="PHOSPHATE REGULON SENSOR PROTEIN PHOR"/>
    <property type="match status" value="1"/>
</dbReference>
<keyword evidence="13" id="KW-0067">ATP-binding</keyword>
<keyword evidence="9 20" id="KW-0808">Transferase</keyword>
<reference evidence="20 21" key="1">
    <citation type="submission" date="2023-12" db="EMBL/GenBank/DDBJ databases">
        <title>Friends and Foes: Symbiotic and Algicidal bacterial influence on Karenia brevis blooms.</title>
        <authorList>
            <person name="Fei C."/>
            <person name="Mohamed A.R."/>
            <person name="Booker A."/>
            <person name="Arshad M."/>
            <person name="Klass S."/>
            <person name="Ahn S."/>
            <person name="Gilbert P.M."/>
            <person name="Heil C.A."/>
            <person name="Martinez J.M."/>
            <person name="Amin S.A."/>
        </authorList>
    </citation>
    <scope>NUCLEOTIDE SEQUENCE [LARGE SCALE GENOMIC DNA]</scope>
    <source>
        <strain evidence="20 21">CE15</strain>
    </source>
</reference>
<dbReference type="Gene3D" id="1.10.287.130">
    <property type="match status" value="1"/>
</dbReference>
<evidence type="ECO:0000256" key="7">
    <source>
        <dbReference type="ARBA" id="ARBA00022553"/>
    </source>
</evidence>
<dbReference type="SMART" id="SM00388">
    <property type="entry name" value="HisKA"/>
    <property type="match status" value="1"/>
</dbReference>
<dbReference type="EMBL" id="JBAWKS010000001">
    <property type="protein sequence ID" value="MEI4548596.1"/>
    <property type="molecule type" value="Genomic_DNA"/>
</dbReference>
<keyword evidence="8" id="KW-0592">Phosphate transport</keyword>
<dbReference type="Gene3D" id="3.30.565.10">
    <property type="entry name" value="Histidine kinase-like ATPase, C-terminal domain"/>
    <property type="match status" value="1"/>
</dbReference>
<dbReference type="NCBIfam" id="NF008235">
    <property type="entry name" value="PRK11006.1"/>
    <property type="match status" value="1"/>
</dbReference>
<evidence type="ECO:0000256" key="17">
    <source>
        <dbReference type="ARBA" id="ARBA00025207"/>
    </source>
</evidence>
<keyword evidence="14 18" id="KW-1133">Transmembrane helix</keyword>